<dbReference type="PROSITE" id="PS50110">
    <property type="entry name" value="RESPONSE_REGULATORY"/>
    <property type="match status" value="1"/>
</dbReference>
<dbReference type="Pfam" id="PF02518">
    <property type="entry name" value="HATPase_c"/>
    <property type="match status" value="1"/>
</dbReference>
<dbReference type="PROSITE" id="PS50109">
    <property type="entry name" value="HIS_KIN"/>
    <property type="match status" value="1"/>
</dbReference>
<dbReference type="SMART" id="SM00388">
    <property type="entry name" value="HisKA"/>
    <property type="match status" value="1"/>
</dbReference>
<dbReference type="SUPFAM" id="SSF47226">
    <property type="entry name" value="Histidine-containing phosphotransfer domain, HPT domain"/>
    <property type="match status" value="1"/>
</dbReference>
<evidence type="ECO:0000256" key="7">
    <source>
        <dbReference type="ARBA" id="ARBA00022741"/>
    </source>
</evidence>
<evidence type="ECO:0000256" key="13">
    <source>
        <dbReference type="PROSITE-ProRule" id="PRU00169"/>
    </source>
</evidence>
<evidence type="ECO:0000313" key="19">
    <source>
        <dbReference type="Proteomes" id="UP000192907"/>
    </source>
</evidence>
<dbReference type="PANTHER" id="PTHR45339">
    <property type="entry name" value="HYBRID SIGNAL TRANSDUCTION HISTIDINE KINASE J"/>
    <property type="match status" value="1"/>
</dbReference>
<dbReference type="PRINTS" id="PR00344">
    <property type="entry name" value="BCTRLSENSOR"/>
</dbReference>
<evidence type="ECO:0000256" key="2">
    <source>
        <dbReference type="ARBA" id="ARBA00004651"/>
    </source>
</evidence>
<feature type="transmembrane region" description="Helical" evidence="14">
    <location>
        <begin position="191"/>
        <end position="211"/>
    </location>
</feature>
<dbReference type="SMART" id="SM00448">
    <property type="entry name" value="REC"/>
    <property type="match status" value="1"/>
</dbReference>
<evidence type="ECO:0000256" key="9">
    <source>
        <dbReference type="ARBA" id="ARBA00022989"/>
    </source>
</evidence>
<evidence type="ECO:0000256" key="10">
    <source>
        <dbReference type="ARBA" id="ARBA00023012"/>
    </source>
</evidence>
<dbReference type="CDD" id="cd00082">
    <property type="entry name" value="HisKA"/>
    <property type="match status" value="1"/>
</dbReference>
<keyword evidence="4" id="KW-1003">Cell membrane</keyword>
<keyword evidence="11 14" id="KW-0472">Membrane</keyword>
<keyword evidence="19" id="KW-1185">Reference proteome</keyword>
<dbReference type="Gene3D" id="1.20.120.160">
    <property type="entry name" value="HPT domain"/>
    <property type="match status" value="1"/>
</dbReference>
<evidence type="ECO:0000259" key="15">
    <source>
        <dbReference type="PROSITE" id="PS50109"/>
    </source>
</evidence>
<dbReference type="Gene3D" id="3.30.565.10">
    <property type="entry name" value="Histidine kinase-like ATPase, C-terminal domain"/>
    <property type="match status" value="1"/>
</dbReference>
<organism evidence="18 19">
    <name type="scientific">Pseudobacteriovorax antillogorgiicola</name>
    <dbReference type="NCBI Taxonomy" id="1513793"/>
    <lineage>
        <taxon>Bacteria</taxon>
        <taxon>Pseudomonadati</taxon>
        <taxon>Bdellovibrionota</taxon>
        <taxon>Oligoflexia</taxon>
        <taxon>Oligoflexales</taxon>
        <taxon>Pseudobacteriovoracaceae</taxon>
        <taxon>Pseudobacteriovorax</taxon>
    </lineage>
</organism>
<evidence type="ECO:0000256" key="1">
    <source>
        <dbReference type="ARBA" id="ARBA00000085"/>
    </source>
</evidence>
<reference evidence="19" key="1">
    <citation type="submission" date="2017-04" db="EMBL/GenBank/DDBJ databases">
        <authorList>
            <person name="Varghese N."/>
            <person name="Submissions S."/>
        </authorList>
    </citation>
    <scope>NUCLEOTIDE SEQUENCE [LARGE SCALE GENOMIC DNA]</scope>
    <source>
        <strain evidence="19">RKEM611</strain>
    </source>
</reference>
<keyword evidence="8" id="KW-0067">ATP-binding</keyword>
<dbReference type="EMBL" id="FWZT01000007">
    <property type="protein sequence ID" value="SMF22612.1"/>
    <property type="molecule type" value="Genomic_DNA"/>
</dbReference>
<dbReference type="GO" id="GO:0000155">
    <property type="term" value="F:phosphorelay sensor kinase activity"/>
    <property type="evidence" value="ECO:0007669"/>
    <property type="project" value="InterPro"/>
</dbReference>
<dbReference type="InterPro" id="IPR003661">
    <property type="entry name" value="HisK_dim/P_dom"/>
</dbReference>
<evidence type="ECO:0000256" key="8">
    <source>
        <dbReference type="ARBA" id="ARBA00022840"/>
    </source>
</evidence>
<evidence type="ECO:0000256" key="12">
    <source>
        <dbReference type="PROSITE-ProRule" id="PRU00110"/>
    </source>
</evidence>
<dbReference type="Gene3D" id="3.40.50.2300">
    <property type="match status" value="1"/>
</dbReference>
<keyword evidence="18" id="KW-0418">Kinase</keyword>
<dbReference type="SUPFAM" id="SSF55874">
    <property type="entry name" value="ATPase domain of HSP90 chaperone/DNA topoisomerase II/histidine kinase"/>
    <property type="match status" value="1"/>
</dbReference>
<evidence type="ECO:0000256" key="3">
    <source>
        <dbReference type="ARBA" id="ARBA00012438"/>
    </source>
</evidence>
<keyword evidence="9 14" id="KW-1133">Transmembrane helix</keyword>
<dbReference type="Pfam" id="PF01627">
    <property type="entry name" value="Hpt"/>
    <property type="match status" value="1"/>
</dbReference>
<dbReference type="CDD" id="cd16922">
    <property type="entry name" value="HATPase_EvgS-ArcB-TorS-like"/>
    <property type="match status" value="1"/>
</dbReference>
<evidence type="ECO:0000256" key="6">
    <source>
        <dbReference type="ARBA" id="ARBA00022692"/>
    </source>
</evidence>
<evidence type="ECO:0000313" key="18">
    <source>
        <dbReference type="EMBL" id="SMF22612.1"/>
    </source>
</evidence>
<keyword evidence="7" id="KW-0547">Nucleotide-binding</keyword>
<feature type="transmembrane region" description="Helical" evidence="14">
    <location>
        <begin position="12"/>
        <end position="32"/>
    </location>
</feature>
<protein>
    <recommendedName>
        <fullName evidence="3">histidine kinase</fullName>
        <ecNumber evidence="3">2.7.13.3</ecNumber>
    </recommendedName>
</protein>
<evidence type="ECO:0000256" key="5">
    <source>
        <dbReference type="ARBA" id="ARBA00022553"/>
    </source>
</evidence>
<keyword evidence="5 13" id="KW-0597">Phosphoprotein</keyword>
<keyword evidence="6 14" id="KW-0812">Transmembrane</keyword>
<keyword evidence="18" id="KW-0808">Transferase</keyword>
<evidence type="ECO:0000256" key="11">
    <source>
        <dbReference type="ARBA" id="ARBA00023136"/>
    </source>
</evidence>
<dbReference type="STRING" id="1513793.SAMN06296036_107214"/>
<dbReference type="GO" id="GO:0005524">
    <property type="term" value="F:ATP binding"/>
    <property type="evidence" value="ECO:0007669"/>
    <property type="project" value="UniProtKB-KW"/>
</dbReference>
<keyword evidence="10" id="KW-0902">Two-component regulatory system</keyword>
<dbReference type="InterPro" id="IPR036890">
    <property type="entry name" value="HATPase_C_sf"/>
</dbReference>
<dbReference type="GO" id="GO:0005886">
    <property type="term" value="C:plasma membrane"/>
    <property type="evidence" value="ECO:0007669"/>
    <property type="project" value="UniProtKB-SubCell"/>
</dbReference>
<name>A0A1Y6BVT3_9BACT</name>
<dbReference type="SUPFAM" id="SSF47384">
    <property type="entry name" value="Homodimeric domain of signal transducing histidine kinase"/>
    <property type="match status" value="1"/>
</dbReference>
<dbReference type="AlphaFoldDB" id="A0A1Y6BVT3"/>
<dbReference type="EC" id="2.7.13.3" evidence="3"/>
<gene>
    <name evidence="18" type="ORF">SAMN06296036_107214</name>
</gene>
<dbReference type="InterPro" id="IPR005467">
    <property type="entry name" value="His_kinase_dom"/>
</dbReference>
<dbReference type="InterPro" id="IPR001789">
    <property type="entry name" value="Sig_transdc_resp-reg_receiver"/>
</dbReference>
<feature type="modified residue" description="4-aspartylphosphate" evidence="13">
    <location>
        <position position="552"/>
    </location>
</feature>
<dbReference type="FunFam" id="3.30.565.10:FF:000010">
    <property type="entry name" value="Sensor histidine kinase RcsC"/>
    <property type="match status" value="1"/>
</dbReference>
<accession>A0A1Y6BVT3</accession>
<evidence type="ECO:0000256" key="14">
    <source>
        <dbReference type="SAM" id="Phobius"/>
    </source>
</evidence>
<dbReference type="InterPro" id="IPR004358">
    <property type="entry name" value="Sig_transdc_His_kin-like_C"/>
</dbReference>
<feature type="modified residue" description="Phosphohistidine" evidence="12">
    <location>
        <position position="677"/>
    </location>
</feature>
<dbReference type="RefSeq" id="WP_159455312.1">
    <property type="nucleotide sequence ID" value="NZ_FWZT01000007.1"/>
</dbReference>
<evidence type="ECO:0000259" key="17">
    <source>
        <dbReference type="PROSITE" id="PS50894"/>
    </source>
</evidence>
<dbReference type="InterPro" id="IPR008207">
    <property type="entry name" value="Sig_transdc_His_kin_Hpt_dom"/>
</dbReference>
<dbReference type="InterPro" id="IPR011006">
    <property type="entry name" value="CheY-like_superfamily"/>
</dbReference>
<evidence type="ECO:0000259" key="16">
    <source>
        <dbReference type="PROSITE" id="PS50110"/>
    </source>
</evidence>
<comment type="subcellular location">
    <subcellularLocation>
        <location evidence="2">Cell membrane</location>
        <topology evidence="2">Multi-pass membrane protein</topology>
    </subcellularLocation>
</comment>
<dbReference type="PROSITE" id="PS50894">
    <property type="entry name" value="HPT"/>
    <property type="match status" value="1"/>
</dbReference>
<dbReference type="CDD" id="cd17546">
    <property type="entry name" value="REC_hyHK_CKI1_RcsC-like"/>
    <property type="match status" value="1"/>
</dbReference>
<dbReference type="Pfam" id="PF00512">
    <property type="entry name" value="HisKA"/>
    <property type="match status" value="1"/>
</dbReference>
<dbReference type="InterPro" id="IPR036097">
    <property type="entry name" value="HisK_dim/P_sf"/>
</dbReference>
<dbReference type="Pfam" id="PF00072">
    <property type="entry name" value="Response_reg"/>
    <property type="match status" value="1"/>
</dbReference>
<feature type="domain" description="Response regulatory" evidence="16">
    <location>
        <begin position="502"/>
        <end position="617"/>
    </location>
</feature>
<dbReference type="Proteomes" id="UP000192907">
    <property type="component" value="Unassembled WGS sequence"/>
</dbReference>
<dbReference type="CDD" id="cd00088">
    <property type="entry name" value="HPT"/>
    <property type="match status" value="1"/>
</dbReference>
<dbReference type="Gene3D" id="1.10.287.130">
    <property type="match status" value="1"/>
</dbReference>
<dbReference type="InterPro" id="IPR036641">
    <property type="entry name" value="HPT_dom_sf"/>
</dbReference>
<feature type="domain" description="HPt" evidence="17">
    <location>
        <begin position="638"/>
        <end position="735"/>
    </location>
</feature>
<dbReference type="SMART" id="SM00387">
    <property type="entry name" value="HATPase_c"/>
    <property type="match status" value="1"/>
</dbReference>
<proteinExistence type="predicted"/>
<dbReference type="InterPro" id="IPR003594">
    <property type="entry name" value="HATPase_dom"/>
</dbReference>
<sequence length="746" mass="83860">MKPIGKPERVLTTGYMATLVVIALLTGVSTLFQVRYISVEENAADAVANIAQQQIRVQEMALVVNRLSNTILDSYTDEDRQRLLHLADVLEEKHQHLMKKFEADSVFLWDITDSTLLSQGDVETYTRLEVLIGKYLQNTRYIANAGDRVTDLDELLIEIESLSRSILTSFETILGTYASEREEKVRSYLDFQIMGFFFVVGVLLLVGMFVFRPIANHIRQFRLDLEKSQREAERASNIKTDFLTNISHEIRTPLSGILGFTDILLSDSDCTGERRDHVFSIKRSAKHLKTLIDDLLDLSKVESGKIEINLEEVNLMRVLHEVVSIVEVKMKDKGLDFRTQFQSEIPEHVISDGIRVTQVLVNILGNAAKFTDEGRVLLQVSAAQKDNTATQLRFTIVDTGCGIPPDKTKKLFKRFSQVHSSLVQKTEGTGLGLALSKHLAKLLKGDLVLVNSRPGMGSTFQFTVPCEVPVGTKTVSEFSPMEDDPDDVVEAETFQGFLEGVKVLLVEDGHDNQRIYNYFLKLSGATVISCWDGEAGLEQATNNSDIDIILMDIQLPKIDGYTATNELRVRGIKTPIIALTAHAMREEKERCLRSGFSAYVSKPVSIPSLMRTIRSTLRKKTPMKKETQSPVIRSKYHDREVYRPMIIEFIDTLSCRVEELQSAYDGEDWLQLQKLAHKLKGAGSTYGFTDISRLTETIESRSKEMGDSSENSEERSILGNVLKQLSQVCEQVKQGGEDLKENSSKA</sequence>
<evidence type="ECO:0000256" key="4">
    <source>
        <dbReference type="ARBA" id="ARBA00022475"/>
    </source>
</evidence>
<dbReference type="SUPFAM" id="SSF52172">
    <property type="entry name" value="CheY-like"/>
    <property type="match status" value="1"/>
</dbReference>
<dbReference type="PANTHER" id="PTHR45339:SF1">
    <property type="entry name" value="HYBRID SIGNAL TRANSDUCTION HISTIDINE KINASE J"/>
    <property type="match status" value="1"/>
</dbReference>
<comment type="catalytic activity">
    <reaction evidence="1">
        <text>ATP + protein L-histidine = ADP + protein N-phospho-L-histidine.</text>
        <dbReference type="EC" id="2.7.13.3"/>
    </reaction>
</comment>
<feature type="domain" description="Histidine kinase" evidence="15">
    <location>
        <begin position="245"/>
        <end position="468"/>
    </location>
</feature>